<evidence type="ECO:0000256" key="9">
    <source>
        <dbReference type="SAM" id="SignalP"/>
    </source>
</evidence>
<dbReference type="AlphaFoldDB" id="A0ABD2Z300"/>
<organism evidence="11 12">
    <name type="scientific">Cinchona calisaya</name>
    <dbReference type="NCBI Taxonomy" id="153742"/>
    <lineage>
        <taxon>Eukaryota</taxon>
        <taxon>Viridiplantae</taxon>
        <taxon>Streptophyta</taxon>
        <taxon>Embryophyta</taxon>
        <taxon>Tracheophyta</taxon>
        <taxon>Spermatophyta</taxon>
        <taxon>Magnoliopsida</taxon>
        <taxon>eudicotyledons</taxon>
        <taxon>Gunneridae</taxon>
        <taxon>Pentapetalae</taxon>
        <taxon>asterids</taxon>
        <taxon>lamiids</taxon>
        <taxon>Gentianales</taxon>
        <taxon>Rubiaceae</taxon>
        <taxon>Cinchonoideae</taxon>
        <taxon>Cinchoneae</taxon>
        <taxon>Cinchona</taxon>
    </lineage>
</organism>
<proteinExistence type="inferred from homology"/>
<dbReference type="PANTHER" id="PTHR32080">
    <property type="entry name" value="ANTIFUNGAL PROTEIN GINKBILOBIN-2-LIKE"/>
    <property type="match status" value="1"/>
</dbReference>
<dbReference type="GO" id="GO:0005886">
    <property type="term" value="C:plasma membrane"/>
    <property type="evidence" value="ECO:0007669"/>
    <property type="project" value="UniProtKB-SubCell"/>
</dbReference>
<gene>
    <name evidence="11" type="ORF">ACH5RR_026585</name>
</gene>
<protein>
    <recommendedName>
        <fullName evidence="10">Gnk2-homologous domain-containing protein</fullName>
    </recommendedName>
</protein>
<evidence type="ECO:0000256" key="2">
    <source>
        <dbReference type="ARBA" id="ARBA00022581"/>
    </source>
</evidence>
<comment type="caution">
    <text evidence="11">The sequence shown here is derived from an EMBL/GenBank/DDBJ whole genome shotgun (WGS) entry which is preliminary data.</text>
</comment>
<comment type="subcellular location">
    <subcellularLocation>
        <location evidence="7">Cell junction</location>
        <location evidence="7">Plasmodesma</location>
    </subcellularLocation>
    <subcellularLocation>
        <location evidence="1">Cell membrane</location>
        <topology evidence="1">Single-pass type I membrane protein</topology>
    </subcellularLocation>
</comment>
<dbReference type="InterPro" id="IPR038408">
    <property type="entry name" value="GNK2_sf"/>
</dbReference>
<dbReference type="Pfam" id="PF01657">
    <property type="entry name" value="Stress-antifung"/>
    <property type="match status" value="1"/>
</dbReference>
<dbReference type="InterPro" id="IPR051378">
    <property type="entry name" value="Cell2Cell_Antifungal"/>
</dbReference>
<evidence type="ECO:0000256" key="5">
    <source>
        <dbReference type="ARBA" id="ARBA00022949"/>
    </source>
</evidence>
<dbReference type="GO" id="GO:0009506">
    <property type="term" value="C:plasmodesma"/>
    <property type="evidence" value="ECO:0007669"/>
    <property type="project" value="UniProtKB-SubCell"/>
</dbReference>
<accession>A0ABD2Z300</accession>
<dbReference type="Gene3D" id="3.30.430.20">
    <property type="entry name" value="Gnk2 domain, C-X8-C-X2-C motif"/>
    <property type="match status" value="1"/>
</dbReference>
<comment type="similarity">
    <text evidence="8">Belongs to the cysteine-rich repeat secretory protein family. Plasmodesmata-located proteins (PDLD) subfamily.</text>
</comment>
<evidence type="ECO:0000256" key="6">
    <source>
        <dbReference type="ARBA" id="ARBA00023157"/>
    </source>
</evidence>
<reference evidence="11 12" key="1">
    <citation type="submission" date="2024-11" db="EMBL/GenBank/DDBJ databases">
        <title>A near-complete genome assembly of Cinchona calisaya.</title>
        <authorList>
            <person name="Lian D.C."/>
            <person name="Zhao X.W."/>
            <person name="Wei L."/>
        </authorList>
    </citation>
    <scope>NUCLEOTIDE SEQUENCE [LARGE SCALE GENOMIC DNA]</scope>
    <source>
        <tissue evidence="11">Nenye</tissue>
    </source>
</reference>
<evidence type="ECO:0000313" key="11">
    <source>
        <dbReference type="EMBL" id="KAL3513868.1"/>
    </source>
</evidence>
<dbReference type="EMBL" id="JBJUIK010000011">
    <property type="protein sequence ID" value="KAL3513868.1"/>
    <property type="molecule type" value="Genomic_DNA"/>
</dbReference>
<keyword evidence="12" id="KW-1185">Reference proteome</keyword>
<feature type="chain" id="PRO_5044774676" description="Gnk2-homologous domain-containing protein" evidence="9">
    <location>
        <begin position="32"/>
        <end position="192"/>
    </location>
</feature>
<evidence type="ECO:0000256" key="3">
    <source>
        <dbReference type="ARBA" id="ARBA00022729"/>
    </source>
</evidence>
<evidence type="ECO:0000259" key="10">
    <source>
        <dbReference type="PROSITE" id="PS51473"/>
    </source>
</evidence>
<evidence type="ECO:0000313" key="12">
    <source>
        <dbReference type="Proteomes" id="UP001630127"/>
    </source>
</evidence>
<evidence type="ECO:0000256" key="1">
    <source>
        <dbReference type="ARBA" id="ARBA00004251"/>
    </source>
</evidence>
<feature type="signal peptide" evidence="9">
    <location>
        <begin position="1"/>
        <end position="31"/>
    </location>
</feature>
<sequence length="192" mass="21863">MQPLISQRFSLKQLTICITFLSLNFIYPTQSNPITSEWYLICEIWTASGLDRPTFLANYISALDSLEAALESRGFENKVDGNGDSSTTVYTFAQCMQDLQFNDCETCLSSMLQLIQQCRAIKEGKRAGRLYMGGCFLRFDDHNFTNDITSFDDRIICGKHEDPHENFDHLAEKLVSNLANEAPKKMGFTWVI</sequence>
<dbReference type="Proteomes" id="UP001630127">
    <property type="component" value="Unassembled WGS sequence"/>
</dbReference>
<evidence type="ECO:0000256" key="8">
    <source>
        <dbReference type="ARBA" id="ARBA00038393"/>
    </source>
</evidence>
<name>A0ABD2Z300_9GENT</name>
<keyword evidence="2" id="KW-0945">Host-virus interaction</keyword>
<evidence type="ECO:0000256" key="7">
    <source>
        <dbReference type="ARBA" id="ARBA00024184"/>
    </source>
</evidence>
<evidence type="ECO:0000256" key="4">
    <source>
        <dbReference type="ARBA" id="ARBA00022737"/>
    </source>
</evidence>
<keyword evidence="4" id="KW-0677">Repeat</keyword>
<dbReference type="CDD" id="cd23509">
    <property type="entry name" value="Gnk2-like"/>
    <property type="match status" value="1"/>
</dbReference>
<keyword evidence="3 9" id="KW-0732">Signal</keyword>
<keyword evidence="5" id="KW-0965">Cell junction</keyword>
<keyword evidence="6" id="KW-1015">Disulfide bond</keyword>
<dbReference type="InterPro" id="IPR002902">
    <property type="entry name" value="GNK2"/>
</dbReference>
<dbReference type="PROSITE" id="PS51473">
    <property type="entry name" value="GNK2"/>
    <property type="match status" value="1"/>
</dbReference>
<dbReference type="PANTHER" id="PTHR32080:SF27">
    <property type="entry name" value="OS01G0548750 PROTEIN"/>
    <property type="match status" value="1"/>
</dbReference>
<feature type="domain" description="Gnk2-homologous" evidence="10">
    <location>
        <begin position="35"/>
        <end position="144"/>
    </location>
</feature>